<dbReference type="GO" id="GO:0006270">
    <property type="term" value="P:DNA replication initiation"/>
    <property type="evidence" value="ECO:0007669"/>
    <property type="project" value="TreeGrafter"/>
</dbReference>
<organism evidence="4 5">
    <name type="scientific">Teratosphaeria nubilosa</name>
    <dbReference type="NCBI Taxonomy" id="161662"/>
    <lineage>
        <taxon>Eukaryota</taxon>
        <taxon>Fungi</taxon>
        <taxon>Dikarya</taxon>
        <taxon>Ascomycota</taxon>
        <taxon>Pezizomycotina</taxon>
        <taxon>Dothideomycetes</taxon>
        <taxon>Dothideomycetidae</taxon>
        <taxon>Mycosphaerellales</taxon>
        <taxon>Teratosphaeriaceae</taxon>
        <taxon>Teratosphaeria</taxon>
    </lineage>
</organism>
<dbReference type="PROSITE" id="PS50172">
    <property type="entry name" value="BRCT"/>
    <property type="match status" value="1"/>
</dbReference>
<dbReference type="SMART" id="SM00292">
    <property type="entry name" value="BRCT"/>
    <property type="match status" value="1"/>
</dbReference>
<dbReference type="AlphaFoldDB" id="A0A6G1L430"/>
<feature type="region of interest" description="Disordered" evidence="2">
    <location>
        <begin position="40"/>
        <end position="66"/>
    </location>
</feature>
<reference evidence="4" key="1">
    <citation type="journal article" date="2020" name="Stud. Mycol.">
        <title>101 Dothideomycetes genomes: a test case for predicting lifestyles and emergence of pathogens.</title>
        <authorList>
            <person name="Haridas S."/>
            <person name="Albert R."/>
            <person name="Binder M."/>
            <person name="Bloem J."/>
            <person name="Labutti K."/>
            <person name="Salamov A."/>
            <person name="Andreopoulos B."/>
            <person name="Baker S."/>
            <person name="Barry K."/>
            <person name="Bills G."/>
            <person name="Bluhm B."/>
            <person name="Cannon C."/>
            <person name="Castanera R."/>
            <person name="Culley D."/>
            <person name="Daum C."/>
            <person name="Ezra D."/>
            <person name="Gonzalez J."/>
            <person name="Henrissat B."/>
            <person name="Kuo A."/>
            <person name="Liang C."/>
            <person name="Lipzen A."/>
            <person name="Lutzoni F."/>
            <person name="Magnuson J."/>
            <person name="Mondo S."/>
            <person name="Nolan M."/>
            <person name="Ohm R."/>
            <person name="Pangilinan J."/>
            <person name="Park H.-J."/>
            <person name="Ramirez L."/>
            <person name="Alfaro M."/>
            <person name="Sun H."/>
            <person name="Tritt A."/>
            <person name="Yoshinaga Y."/>
            <person name="Zwiers L.-H."/>
            <person name="Turgeon B."/>
            <person name="Goodwin S."/>
            <person name="Spatafora J."/>
            <person name="Crous P."/>
            <person name="Grigoriev I."/>
        </authorList>
    </citation>
    <scope>NUCLEOTIDE SEQUENCE</scope>
    <source>
        <strain evidence="4">CBS 116005</strain>
    </source>
</reference>
<dbReference type="SUPFAM" id="SSF52113">
    <property type="entry name" value="BRCT domain"/>
    <property type="match status" value="1"/>
</dbReference>
<sequence>MSTLHVNLDDFPMHWRRSFIHCRRAKLIYAAFVLAVMSSQGHTQRNKKRKPAPSTPSSNNASRHTTNARLPARAAVEQDVFHGLRICLTGHWDKRAHIAECVKQFGGKWSPGRRRDVDILIAEHADGDKYAWARKWGVEVVSRGWYMASMARGFAVGVERY</sequence>
<evidence type="ECO:0000256" key="1">
    <source>
        <dbReference type="ARBA" id="ARBA00022737"/>
    </source>
</evidence>
<evidence type="ECO:0000256" key="2">
    <source>
        <dbReference type="SAM" id="MobiDB-lite"/>
    </source>
</evidence>
<dbReference type="InterPro" id="IPR059215">
    <property type="entry name" value="BRCT2_TopBP1-like"/>
</dbReference>
<evidence type="ECO:0000259" key="3">
    <source>
        <dbReference type="PROSITE" id="PS50172"/>
    </source>
</evidence>
<evidence type="ECO:0000313" key="4">
    <source>
        <dbReference type="EMBL" id="KAF2767450.1"/>
    </source>
</evidence>
<name>A0A6G1L430_9PEZI</name>
<dbReference type="InterPro" id="IPR036420">
    <property type="entry name" value="BRCT_dom_sf"/>
</dbReference>
<proteinExistence type="predicted"/>
<dbReference type="Proteomes" id="UP000799436">
    <property type="component" value="Unassembled WGS sequence"/>
</dbReference>
<dbReference type="Gene3D" id="3.40.50.10190">
    <property type="entry name" value="BRCT domain"/>
    <property type="match status" value="1"/>
</dbReference>
<dbReference type="GO" id="GO:0007095">
    <property type="term" value="P:mitotic G2 DNA damage checkpoint signaling"/>
    <property type="evidence" value="ECO:0007669"/>
    <property type="project" value="TreeGrafter"/>
</dbReference>
<dbReference type="Pfam" id="PF12738">
    <property type="entry name" value="PTCB-BRCT"/>
    <property type="match status" value="1"/>
</dbReference>
<gene>
    <name evidence="4" type="ORF">EJ03DRAFT_148141</name>
</gene>
<dbReference type="InterPro" id="IPR001357">
    <property type="entry name" value="BRCT_dom"/>
</dbReference>
<dbReference type="PANTHER" id="PTHR13561">
    <property type="entry name" value="DNA REPLICATION REGULATOR DPB11-RELATED"/>
    <property type="match status" value="1"/>
</dbReference>
<dbReference type="OrthoDB" id="251770at2759"/>
<protein>
    <recommendedName>
        <fullName evidence="3">BRCT domain-containing protein</fullName>
    </recommendedName>
</protein>
<feature type="domain" description="BRCT" evidence="3">
    <location>
        <begin position="76"/>
        <end position="161"/>
    </location>
</feature>
<dbReference type="CDD" id="cd17731">
    <property type="entry name" value="BRCT_TopBP1_rpt2_like"/>
    <property type="match status" value="1"/>
</dbReference>
<dbReference type="PANTHER" id="PTHR13561:SF20">
    <property type="entry name" value="DNA TOPOISOMERASE 2-BINDING PROTEIN 1"/>
    <property type="match status" value="1"/>
</dbReference>
<dbReference type="GO" id="GO:0033314">
    <property type="term" value="P:mitotic DNA replication checkpoint signaling"/>
    <property type="evidence" value="ECO:0007669"/>
    <property type="project" value="TreeGrafter"/>
</dbReference>
<keyword evidence="5" id="KW-1185">Reference proteome</keyword>
<accession>A0A6G1L430</accession>
<keyword evidence="1" id="KW-0677">Repeat</keyword>
<dbReference type="EMBL" id="ML995856">
    <property type="protein sequence ID" value="KAF2767450.1"/>
    <property type="molecule type" value="Genomic_DNA"/>
</dbReference>
<evidence type="ECO:0000313" key="5">
    <source>
        <dbReference type="Proteomes" id="UP000799436"/>
    </source>
</evidence>